<evidence type="ECO:0000256" key="1">
    <source>
        <dbReference type="PROSITE-ProRule" id="PRU00175"/>
    </source>
</evidence>
<accession>A0A7S4VGY6</accession>
<gene>
    <name evidence="3" type="ORF">DBRI00130_LOCUS9744</name>
</gene>
<dbReference type="PANTHER" id="PTHR14879:SF5">
    <property type="entry name" value="RING-TYPE DOMAIN-CONTAINING PROTEIN"/>
    <property type="match status" value="1"/>
</dbReference>
<organism evidence="3">
    <name type="scientific">Ditylum brightwellii</name>
    <dbReference type="NCBI Taxonomy" id="49249"/>
    <lineage>
        <taxon>Eukaryota</taxon>
        <taxon>Sar</taxon>
        <taxon>Stramenopiles</taxon>
        <taxon>Ochrophyta</taxon>
        <taxon>Bacillariophyta</taxon>
        <taxon>Mediophyceae</taxon>
        <taxon>Lithodesmiophycidae</taxon>
        <taxon>Lithodesmiales</taxon>
        <taxon>Lithodesmiaceae</taxon>
        <taxon>Ditylum</taxon>
    </lineage>
</organism>
<dbReference type="PANTHER" id="PTHR14879">
    <property type="entry name" value="CASPASE REGULATOR, RING FINGER DOMAIN-CONTAINING"/>
    <property type="match status" value="1"/>
</dbReference>
<name>A0A7S4VGY6_9STRA</name>
<sequence>MTNQRVDILRYLVVDKGICIYDNVKDLKTSLGALEAVLNVLPAPGDFDYYLNERNRSGRGSSNEEERIIMAEAMGHESLAIVPSPSSSRLTQFALDLRSEEQKTEEDESKLASTSVDSTTVPDACILCYENTIDCVITPCGHQICCLKCSENLSTCPVCNAECQFIKVFKP</sequence>
<dbReference type="Gene3D" id="3.30.40.10">
    <property type="entry name" value="Zinc/RING finger domain, C3HC4 (zinc finger)"/>
    <property type="match status" value="1"/>
</dbReference>
<dbReference type="GO" id="GO:0008270">
    <property type="term" value="F:zinc ion binding"/>
    <property type="evidence" value="ECO:0007669"/>
    <property type="project" value="UniProtKB-KW"/>
</dbReference>
<dbReference type="Pfam" id="PF13920">
    <property type="entry name" value="zf-C3HC4_3"/>
    <property type="match status" value="1"/>
</dbReference>
<proteinExistence type="predicted"/>
<protein>
    <recommendedName>
        <fullName evidence="2">RING-type domain-containing protein</fullName>
    </recommendedName>
</protein>
<keyword evidence="1" id="KW-0862">Zinc</keyword>
<dbReference type="EMBL" id="HBNS01012073">
    <property type="protein sequence ID" value="CAE4597404.1"/>
    <property type="molecule type" value="Transcribed_RNA"/>
</dbReference>
<dbReference type="InterPro" id="IPR001841">
    <property type="entry name" value="Znf_RING"/>
</dbReference>
<keyword evidence="1" id="KW-0863">Zinc-finger</keyword>
<keyword evidence="1" id="KW-0479">Metal-binding</keyword>
<dbReference type="PROSITE" id="PS50089">
    <property type="entry name" value="ZF_RING_2"/>
    <property type="match status" value="1"/>
</dbReference>
<reference evidence="3" key="1">
    <citation type="submission" date="2021-01" db="EMBL/GenBank/DDBJ databases">
        <authorList>
            <person name="Corre E."/>
            <person name="Pelletier E."/>
            <person name="Niang G."/>
            <person name="Scheremetjew M."/>
            <person name="Finn R."/>
            <person name="Kale V."/>
            <person name="Holt S."/>
            <person name="Cochrane G."/>
            <person name="Meng A."/>
            <person name="Brown T."/>
            <person name="Cohen L."/>
        </authorList>
    </citation>
    <scope>NUCLEOTIDE SEQUENCE</scope>
    <source>
        <strain evidence="3">GSO104</strain>
    </source>
</reference>
<evidence type="ECO:0000259" key="2">
    <source>
        <dbReference type="PROSITE" id="PS50089"/>
    </source>
</evidence>
<dbReference type="InterPro" id="IPR051728">
    <property type="entry name" value="RING-FYVE_E3_ubiquitin-ligase"/>
</dbReference>
<dbReference type="SUPFAM" id="SSF57850">
    <property type="entry name" value="RING/U-box"/>
    <property type="match status" value="1"/>
</dbReference>
<dbReference type="InterPro" id="IPR013083">
    <property type="entry name" value="Znf_RING/FYVE/PHD"/>
</dbReference>
<feature type="domain" description="RING-type" evidence="2">
    <location>
        <begin position="125"/>
        <end position="160"/>
    </location>
</feature>
<evidence type="ECO:0000313" key="3">
    <source>
        <dbReference type="EMBL" id="CAE4597404.1"/>
    </source>
</evidence>
<dbReference type="AlphaFoldDB" id="A0A7S4VGY6"/>